<dbReference type="PANTHER" id="PTHR46558">
    <property type="entry name" value="TRACRIPTIONAL REGULATORY PROTEIN-RELATED-RELATED"/>
    <property type="match status" value="1"/>
</dbReference>
<evidence type="ECO:0000313" key="3">
    <source>
        <dbReference type="EMBL" id="AYF95696.1"/>
    </source>
</evidence>
<evidence type="ECO:0000259" key="2">
    <source>
        <dbReference type="PROSITE" id="PS50943"/>
    </source>
</evidence>
<dbReference type="Pfam" id="PF01381">
    <property type="entry name" value="HTH_3"/>
    <property type="match status" value="1"/>
</dbReference>
<dbReference type="Gene3D" id="1.10.260.40">
    <property type="entry name" value="lambda repressor-like DNA-binding domains"/>
    <property type="match status" value="1"/>
</dbReference>
<accession>A0A387B3W3</accession>
<evidence type="ECO:0000256" key="1">
    <source>
        <dbReference type="ARBA" id="ARBA00023125"/>
    </source>
</evidence>
<dbReference type="SMART" id="SM00530">
    <property type="entry name" value="HTH_XRE"/>
    <property type="match status" value="1"/>
</dbReference>
<organism evidence="3 4">
    <name type="scientific">Streptococcus gwangjuensis</name>
    <dbReference type="NCBI Taxonomy" id="1433513"/>
    <lineage>
        <taxon>Bacteria</taxon>
        <taxon>Bacillati</taxon>
        <taxon>Bacillota</taxon>
        <taxon>Bacilli</taxon>
        <taxon>Lactobacillales</taxon>
        <taxon>Streptococcaceae</taxon>
        <taxon>Streptococcus</taxon>
        <taxon>Streptococcus mitis group</taxon>
    </lineage>
</organism>
<dbReference type="PANTHER" id="PTHR46558:SF11">
    <property type="entry name" value="HTH-TYPE TRANSCRIPTIONAL REGULATOR XRE"/>
    <property type="match status" value="1"/>
</dbReference>
<evidence type="ECO:0000313" key="4">
    <source>
        <dbReference type="Proteomes" id="UP000275328"/>
    </source>
</evidence>
<keyword evidence="1" id="KW-0238">DNA-binding</keyword>
<dbReference type="Proteomes" id="UP000275328">
    <property type="component" value="Chromosome"/>
</dbReference>
<dbReference type="InterPro" id="IPR010982">
    <property type="entry name" value="Lambda_DNA-bd_dom_sf"/>
</dbReference>
<dbReference type="CDD" id="cd00093">
    <property type="entry name" value="HTH_XRE"/>
    <property type="match status" value="1"/>
</dbReference>
<dbReference type="PROSITE" id="PS50943">
    <property type="entry name" value="HTH_CROC1"/>
    <property type="match status" value="1"/>
</dbReference>
<dbReference type="EMBL" id="CP032621">
    <property type="protein sequence ID" value="AYF95696.1"/>
    <property type="molecule type" value="Genomic_DNA"/>
</dbReference>
<feature type="domain" description="HTH cro/C1-type" evidence="2">
    <location>
        <begin position="12"/>
        <end position="66"/>
    </location>
</feature>
<reference evidence="3 4" key="1">
    <citation type="submission" date="2018-09" db="EMBL/GenBank/DDBJ databases">
        <title>Complete genome sequence of Streptococcus sp. KCOM 1679 (=ChDC B345).</title>
        <authorList>
            <person name="Kook J.-K."/>
            <person name="Park S.-N."/>
            <person name="Lim Y.K."/>
        </authorList>
    </citation>
    <scope>NUCLEOTIDE SEQUENCE [LARGE SCALE GENOMIC DNA]</scope>
    <source>
        <strain evidence="3 4">ChDC B345</strain>
    </source>
</reference>
<protein>
    <submittedName>
        <fullName evidence="3">XRE family transcriptional regulator</fullName>
    </submittedName>
</protein>
<proteinExistence type="predicted"/>
<gene>
    <name evidence="3" type="ORF">D7D53_03990</name>
</gene>
<dbReference type="AlphaFoldDB" id="A0A387B3W3"/>
<dbReference type="RefSeq" id="WP_120770209.1">
    <property type="nucleotide sequence ID" value="NZ_CP032621.1"/>
</dbReference>
<dbReference type="InterPro" id="IPR001387">
    <property type="entry name" value="Cro/C1-type_HTH"/>
</dbReference>
<dbReference type="KEGG" id="sgw:D7D53_03990"/>
<dbReference type="GO" id="GO:0003677">
    <property type="term" value="F:DNA binding"/>
    <property type="evidence" value="ECO:0007669"/>
    <property type="project" value="UniProtKB-KW"/>
</dbReference>
<keyword evidence="4" id="KW-1185">Reference proteome</keyword>
<dbReference type="SUPFAM" id="SSF47413">
    <property type="entry name" value="lambda repressor-like DNA-binding domains"/>
    <property type="match status" value="1"/>
</dbReference>
<name>A0A387B3W3_9STRE</name>
<sequence>MGELKVTNSTNIKTLRKEKKLTQEELASIIGVTKLTILRWENGERVPKADKAQLLADYFGVTVPYLLGYEKEINSALYETLPTVIQRTDEQYEHYLELYKSAVIEVNNQLDNVVKALNPEKQFSFEKISELLIALAGEISKLETSSEALLKLKDIQIQNITMKHEFEQFKNYFENKQ</sequence>